<evidence type="ECO:0000313" key="7">
    <source>
        <dbReference type="WBParaSite" id="GPLIN_001039300"/>
    </source>
</evidence>
<feature type="region of interest" description="Disordered" evidence="4">
    <location>
        <begin position="95"/>
        <end position="115"/>
    </location>
</feature>
<feature type="compositionally biased region" description="Low complexity" evidence="4">
    <location>
        <begin position="98"/>
        <end position="115"/>
    </location>
</feature>
<evidence type="ECO:0000256" key="4">
    <source>
        <dbReference type="SAM" id="MobiDB-lite"/>
    </source>
</evidence>
<evidence type="ECO:0000313" key="6">
    <source>
        <dbReference type="Proteomes" id="UP000050741"/>
    </source>
</evidence>
<dbReference type="Gene3D" id="3.30.40.10">
    <property type="entry name" value="Zinc/RING finger domain, C3HC4 (zinc finger)"/>
    <property type="match status" value="1"/>
</dbReference>
<proteinExistence type="predicted"/>
<dbReference type="AlphaFoldDB" id="A0A183CBZ2"/>
<dbReference type="PROSITE" id="PS50089">
    <property type="entry name" value="ZF_RING_2"/>
    <property type="match status" value="1"/>
</dbReference>
<evidence type="ECO:0000259" key="5">
    <source>
        <dbReference type="PROSITE" id="PS50089"/>
    </source>
</evidence>
<dbReference type="InterPro" id="IPR013083">
    <property type="entry name" value="Znf_RING/FYVE/PHD"/>
</dbReference>
<evidence type="ECO:0000256" key="3">
    <source>
        <dbReference type="PROSITE-ProRule" id="PRU00175"/>
    </source>
</evidence>
<accession>A0A183CBZ2</accession>
<keyword evidence="6" id="KW-1185">Reference proteome</keyword>
<keyword evidence="2" id="KW-0862">Zinc</keyword>
<keyword evidence="1 3" id="KW-0863">Zinc-finger</keyword>
<dbReference type="WBParaSite" id="GPLIN_001039300">
    <property type="protein sequence ID" value="GPLIN_001039300"/>
    <property type="gene ID" value="GPLIN_001039300"/>
</dbReference>
<name>A0A183CBZ2_GLOPA</name>
<organism evidence="6 7">
    <name type="scientific">Globodera pallida</name>
    <name type="common">Potato cyst nematode worm</name>
    <name type="synonym">Heterodera pallida</name>
    <dbReference type="NCBI Taxonomy" id="36090"/>
    <lineage>
        <taxon>Eukaryota</taxon>
        <taxon>Metazoa</taxon>
        <taxon>Ecdysozoa</taxon>
        <taxon>Nematoda</taxon>
        <taxon>Chromadorea</taxon>
        <taxon>Rhabditida</taxon>
        <taxon>Tylenchina</taxon>
        <taxon>Tylenchomorpha</taxon>
        <taxon>Tylenchoidea</taxon>
        <taxon>Heteroderidae</taxon>
        <taxon>Heteroderinae</taxon>
        <taxon>Globodera</taxon>
    </lineage>
</organism>
<evidence type="ECO:0000256" key="2">
    <source>
        <dbReference type="ARBA" id="ARBA00022833"/>
    </source>
</evidence>
<dbReference type="GO" id="GO:0008270">
    <property type="term" value="F:zinc ion binding"/>
    <property type="evidence" value="ECO:0007669"/>
    <property type="project" value="UniProtKB-KW"/>
</dbReference>
<reference evidence="6" key="2">
    <citation type="submission" date="2014-05" db="EMBL/GenBank/DDBJ databases">
        <title>The genome and life-stage specific transcriptomes of Globodera pallida elucidate key aspects of plant parasitism by a cyst nematode.</title>
        <authorList>
            <person name="Cotton J.A."/>
            <person name="Lilley C.J."/>
            <person name="Jones L.M."/>
            <person name="Kikuchi T."/>
            <person name="Reid A.J."/>
            <person name="Thorpe P."/>
            <person name="Tsai I.J."/>
            <person name="Beasley H."/>
            <person name="Blok V."/>
            <person name="Cock P.J.A."/>
            <person name="Van den Akker S.E."/>
            <person name="Holroyd N."/>
            <person name="Hunt M."/>
            <person name="Mantelin S."/>
            <person name="Naghra H."/>
            <person name="Pain A."/>
            <person name="Palomares-Rius J.E."/>
            <person name="Zarowiecki M."/>
            <person name="Berriman M."/>
            <person name="Jones J.T."/>
            <person name="Urwin P.E."/>
        </authorList>
    </citation>
    <scope>NUCLEOTIDE SEQUENCE [LARGE SCALE GENOMIC DNA]</scope>
    <source>
        <strain evidence="6">Lindley</strain>
    </source>
</reference>
<reference evidence="7" key="3">
    <citation type="submission" date="2016-06" db="UniProtKB">
        <authorList>
            <consortium name="WormBaseParasite"/>
        </authorList>
    </citation>
    <scope>IDENTIFICATION</scope>
</reference>
<sequence length="338" mass="36846">MSDNAEADALAAVRALRRQVVRGNLLLTQQNEILTQQNRSLTGEVSDQRVVIIQILTRIERLEAYAQNSRNGFRVQFSPLATQELHAMGRRMDHLDRNNNTTASARSSASVNSVGGAPVRQATVVTLPTAGGLLIGADQREAVHHALNAPNAIVAAPNNENEAQNSAPARRAAAATLPTSGRMLIGVAQREAVQPALNAPDAFVAGPNNENEAPRFHIRLENRMNAAQHRVLIQAAMQDEAPHQDSLGHNAAVIVQLREVERFNGRGIPLAPPQTLYWADECAVCNDGEANFYSRNCGHICLCDACAVNLVIHSRDLRCIICRRAVNSSPRFQFAYRP</sequence>
<dbReference type="InterPro" id="IPR001841">
    <property type="entry name" value="Znf_RING"/>
</dbReference>
<dbReference type="Proteomes" id="UP000050741">
    <property type="component" value="Unassembled WGS sequence"/>
</dbReference>
<dbReference type="Pfam" id="PF13920">
    <property type="entry name" value="zf-C3HC4_3"/>
    <property type="match status" value="1"/>
</dbReference>
<evidence type="ECO:0000256" key="1">
    <source>
        <dbReference type="ARBA" id="ARBA00022771"/>
    </source>
</evidence>
<protein>
    <submittedName>
        <fullName evidence="7">RING-type domain-containing protein</fullName>
    </submittedName>
</protein>
<keyword evidence="1 3" id="KW-0479">Metal-binding</keyword>
<feature type="domain" description="RING-type" evidence="5">
    <location>
        <begin position="282"/>
        <end position="323"/>
    </location>
</feature>
<reference evidence="6" key="1">
    <citation type="submission" date="2013-12" db="EMBL/GenBank/DDBJ databases">
        <authorList>
            <person name="Aslett M."/>
        </authorList>
    </citation>
    <scope>NUCLEOTIDE SEQUENCE [LARGE SCALE GENOMIC DNA]</scope>
    <source>
        <strain evidence="6">Lindley</strain>
    </source>
</reference>